<feature type="compositionally biased region" description="Low complexity" evidence="6">
    <location>
        <begin position="160"/>
        <end position="173"/>
    </location>
</feature>
<dbReference type="InterPro" id="IPR051791">
    <property type="entry name" value="Pra-immunoreactive"/>
</dbReference>
<keyword evidence="3 7" id="KW-0812">Transmembrane</keyword>
<evidence type="ECO:0000259" key="8">
    <source>
        <dbReference type="Pfam" id="PF06271"/>
    </source>
</evidence>
<evidence type="ECO:0000256" key="7">
    <source>
        <dbReference type="SAM" id="Phobius"/>
    </source>
</evidence>
<proteinExistence type="predicted"/>
<dbReference type="InterPro" id="IPR010432">
    <property type="entry name" value="RDD"/>
</dbReference>
<dbReference type="PANTHER" id="PTHR36115">
    <property type="entry name" value="PROLINE-RICH ANTIGEN HOMOLOG-RELATED"/>
    <property type="match status" value="1"/>
</dbReference>
<comment type="caution">
    <text evidence="9">The sequence shown here is derived from an EMBL/GenBank/DDBJ whole genome shotgun (WGS) entry which is preliminary data.</text>
</comment>
<dbReference type="Pfam" id="PF06271">
    <property type="entry name" value="RDD"/>
    <property type="match status" value="1"/>
</dbReference>
<sequence>MTVDITQVCAPGLLRRLAAILYDAALLIGVLMVAVALLVIPYSFLIGHPFPHEDPVHRSGLQGYLLLVIGSFFTFFWVRGGQTLGMRAWRICVLRDDGEALTWRDAWRRFFSAILALAPLGLGLFWALFDREGLAWHDRLSNTRLVMLAKPQRRRSADSPQEPEGAQQEQERR</sequence>
<keyword evidence="4 7" id="KW-1133">Transmembrane helix</keyword>
<keyword evidence="5 7" id="KW-0472">Membrane</keyword>
<evidence type="ECO:0000256" key="2">
    <source>
        <dbReference type="ARBA" id="ARBA00022475"/>
    </source>
</evidence>
<feature type="domain" description="RDD" evidence="8">
    <location>
        <begin position="11"/>
        <end position="142"/>
    </location>
</feature>
<keyword evidence="10" id="KW-1185">Reference proteome</keyword>
<name>A0ABV4BFE4_9GAMM</name>
<evidence type="ECO:0000313" key="9">
    <source>
        <dbReference type="EMBL" id="MEY6433265.1"/>
    </source>
</evidence>
<evidence type="ECO:0000256" key="1">
    <source>
        <dbReference type="ARBA" id="ARBA00004651"/>
    </source>
</evidence>
<reference evidence="9 10" key="1">
    <citation type="submission" date="2024-05" db="EMBL/GenBank/DDBJ databases">
        <title>Genome Sequence and Characterization of the New Strain Purple Sulfur Bacterium of Genus Thioalkalicoccus.</title>
        <authorList>
            <person name="Bryantseva I.A."/>
            <person name="Kyndt J.A."/>
            <person name="Imhoff J.F."/>
        </authorList>
    </citation>
    <scope>NUCLEOTIDE SEQUENCE [LARGE SCALE GENOMIC DNA]</scope>
    <source>
        <strain evidence="9 10">Um2</strain>
    </source>
</reference>
<dbReference type="EMBL" id="JBDKXB010000018">
    <property type="protein sequence ID" value="MEY6433265.1"/>
    <property type="molecule type" value="Genomic_DNA"/>
</dbReference>
<feature type="transmembrane region" description="Helical" evidence="7">
    <location>
        <begin position="20"/>
        <end position="41"/>
    </location>
</feature>
<evidence type="ECO:0000256" key="6">
    <source>
        <dbReference type="SAM" id="MobiDB-lite"/>
    </source>
</evidence>
<dbReference type="RefSeq" id="WP_369667649.1">
    <property type="nucleotide sequence ID" value="NZ_JBDKXB010000018.1"/>
</dbReference>
<organism evidence="9 10">
    <name type="scientific">Thioalkalicoccus limnaeus</name>
    <dbReference type="NCBI Taxonomy" id="120681"/>
    <lineage>
        <taxon>Bacteria</taxon>
        <taxon>Pseudomonadati</taxon>
        <taxon>Pseudomonadota</taxon>
        <taxon>Gammaproteobacteria</taxon>
        <taxon>Chromatiales</taxon>
        <taxon>Chromatiaceae</taxon>
        <taxon>Thioalkalicoccus</taxon>
    </lineage>
</organism>
<keyword evidence="2" id="KW-1003">Cell membrane</keyword>
<evidence type="ECO:0000256" key="4">
    <source>
        <dbReference type="ARBA" id="ARBA00022989"/>
    </source>
</evidence>
<gene>
    <name evidence="9" type="ORF">ABC977_12720</name>
</gene>
<feature type="region of interest" description="Disordered" evidence="6">
    <location>
        <begin position="151"/>
        <end position="173"/>
    </location>
</feature>
<feature type="transmembrane region" description="Helical" evidence="7">
    <location>
        <begin position="61"/>
        <end position="78"/>
    </location>
</feature>
<evidence type="ECO:0000256" key="3">
    <source>
        <dbReference type="ARBA" id="ARBA00022692"/>
    </source>
</evidence>
<accession>A0ABV4BFE4</accession>
<evidence type="ECO:0000313" key="10">
    <source>
        <dbReference type="Proteomes" id="UP001564408"/>
    </source>
</evidence>
<protein>
    <submittedName>
        <fullName evidence="9">RDD family protein</fullName>
    </submittedName>
</protein>
<dbReference type="Proteomes" id="UP001564408">
    <property type="component" value="Unassembled WGS sequence"/>
</dbReference>
<evidence type="ECO:0000256" key="5">
    <source>
        <dbReference type="ARBA" id="ARBA00023136"/>
    </source>
</evidence>
<feature type="transmembrane region" description="Helical" evidence="7">
    <location>
        <begin position="110"/>
        <end position="129"/>
    </location>
</feature>
<comment type="subcellular location">
    <subcellularLocation>
        <location evidence="1">Cell membrane</location>
        <topology evidence="1">Multi-pass membrane protein</topology>
    </subcellularLocation>
</comment>
<dbReference type="PANTHER" id="PTHR36115:SF10">
    <property type="entry name" value="RDD DOMAIN-CONTAINING PROTEIN"/>
    <property type="match status" value="1"/>
</dbReference>